<keyword evidence="11" id="KW-1185">Reference proteome</keyword>
<dbReference type="Gene3D" id="2.60.40.1120">
    <property type="entry name" value="Carboxypeptidase-like, regulatory domain"/>
    <property type="match status" value="1"/>
</dbReference>
<dbReference type="GO" id="GO:0009279">
    <property type="term" value="C:cell outer membrane"/>
    <property type="evidence" value="ECO:0007669"/>
    <property type="project" value="UniProtKB-SubCell"/>
</dbReference>
<organism evidence="10 11">
    <name type="scientific">Sphingobacterium hungaricum</name>
    <dbReference type="NCBI Taxonomy" id="2082723"/>
    <lineage>
        <taxon>Bacteria</taxon>
        <taxon>Pseudomonadati</taxon>
        <taxon>Bacteroidota</taxon>
        <taxon>Sphingobacteriia</taxon>
        <taxon>Sphingobacteriales</taxon>
        <taxon>Sphingobacteriaceae</taxon>
        <taxon>Sphingobacterium</taxon>
    </lineage>
</organism>
<dbReference type="SUPFAM" id="SSF49464">
    <property type="entry name" value="Carboxypeptidase regulatory domain-like"/>
    <property type="match status" value="1"/>
</dbReference>
<sequence length="1048" mass="113963">MKQKLLSIFLLCTLLVGVSYAQNRQVSGKVTSSIDGSPISGVSVLIQGTNTGTQTDGNGNFSISVSNGDKLIIRYIGYESQTITVGNQSTISVQLASTENTLDEVVVTGAGLTATRKSIGNAQTTIKGDDLLQGKPQNVVTGLSGKVAGLTIQGVSSGVNPNYRVILRGMRSLTGNNQALIVIDNVISPSSILGNLNPDDIEDITVLNGSGAAALYGSAASNGALIIKTKKGKATDGFEINVENTSTWEQIVFLPQVQQRFGSGADNDLQIYNPHENQQYGPVFDGSMVEIGDPLADGSIQTVPYSWTGSKNDFWEVGYSNQTNISIASRTEKSSFRTAAQYLDASGTVPFDKYKRATARISGTQNLIENKLDATYTAYYAQNRYNTTSANASIYDLVLNTPGQIPLTDYKDYVNNPYATPDGYYNAYYNNPYFLAGNNRSITRNDYFMGNFELAYKPLEWLDFLGRVGITSANQSFKNTTGVYYYSDFTKSWAGSSTYKQQDILGSVSDGFNYTTNIVSDFNAHATHTNQDFKFDYTLIGQYIQNQYSGMSAAVSGLAVPDIFNLGNSLNNPTANQASYLARTFGLAGKVDIAYKNYLFLSLSGRNDWVSILDPDNRSFFYPAASLSFIPTDAFASLKEFRALDFLKIRAGLSKVGQVNLGSSTNFGAYSLLPTFSQGAGYPYNGIGGHTISNQIVQPGLKPEMTTSFEVGLESAWLKNRIIWDFTYYNNETVDNVVPTGVSTSTGYSSYLVNAGTTTGKGIETKLILVPYRTTNWEVSVGANYAYFDNKVTQIAEGLDVLQLGAYASGAGSYAMPGEAFPVIRGTKYNRDDQGRIIVNPLTGYPSTDGTLHILGNAMPNHTLGLNLNVSWKDLSFHTQAEYRTGNVIYNAGGSTFDFSGAGINTAAYNRDRFIIPNSSYWDEASQSYVENTNISVRDGGPGYWSIAGPRTGIHETYITSAAFWKIREMSLTYRVPKSFLATQNVIKEARISLQGRNLFLWTPSTNVYTDPEYSDGNGNSNGNAVGLTNLSQTPPSRYFGFSIGLTL</sequence>
<dbReference type="PROSITE" id="PS52016">
    <property type="entry name" value="TONB_DEPENDENT_REC_3"/>
    <property type="match status" value="1"/>
</dbReference>
<dbReference type="Proteomes" id="UP000616201">
    <property type="component" value="Unassembled WGS sequence"/>
</dbReference>
<dbReference type="Gene3D" id="2.40.170.20">
    <property type="entry name" value="TonB-dependent receptor, beta-barrel domain"/>
    <property type="match status" value="1"/>
</dbReference>
<evidence type="ECO:0000313" key="10">
    <source>
        <dbReference type="EMBL" id="MBE8713127.1"/>
    </source>
</evidence>
<keyword evidence="4 7" id="KW-0812">Transmembrane</keyword>
<dbReference type="Pfam" id="PF07715">
    <property type="entry name" value="Plug"/>
    <property type="match status" value="1"/>
</dbReference>
<dbReference type="NCBIfam" id="TIGR04056">
    <property type="entry name" value="OMP_RagA_SusC"/>
    <property type="match status" value="1"/>
</dbReference>
<keyword evidence="5 7" id="KW-0472">Membrane</keyword>
<gene>
    <name evidence="10" type="ORF">C4F49_05505</name>
</gene>
<evidence type="ECO:0000259" key="9">
    <source>
        <dbReference type="Pfam" id="PF07715"/>
    </source>
</evidence>
<reference evidence="10" key="1">
    <citation type="submission" date="2018-02" db="EMBL/GenBank/DDBJ databases">
        <authorList>
            <person name="Vasarhelyi B.M."/>
            <person name="Deshmukh S."/>
            <person name="Balint B."/>
            <person name="Kukolya J."/>
        </authorList>
    </citation>
    <scope>NUCLEOTIDE SEQUENCE</scope>
    <source>
        <strain evidence="10">KB22</strain>
    </source>
</reference>
<evidence type="ECO:0000313" key="11">
    <source>
        <dbReference type="Proteomes" id="UP000616201"/>
    </source>
</evidence>
<proteinExistence type="inferred from homology"/>
<comment type="caution">
    <text evidence="10">The sequence shown here is derived from an EMBL/GenBank/DDBJ whole genome shotgun (WGS) entry which is preliminary data.</text>
</comment>
<dbReference type="InterPro" id="IPR023996">
    <property type="entry name" value="TonB-dep_OMP_SusC/RagA"/>
</dbReference>
<dbReference type="AlphaFoldDB" id="A0A928YQ14"/>
<keyword evidence="3 7" id="KW-1134">Transmembrane beta strand</keyword>
<dbReference type="InterPro" id="IPR008969">
    <property type="entry name" value="CarboxyPept-like_regulatory"/>
</dbReference>
<accession>A0A928YQ14</accession>
<dbReference type="InterPro" id="IPR012910">
    <property type="entry name" value="Plug_dom"/>
</dbReference>
<comment type="similarity">
    <text evidence="7">Belongs to the TonB-dependent receptor family.</text>
</comment>
<evidence type="ECO:0000256" key="4">
    <source>
        <dbReference type="ARBA" id="ARBA00022692"/>
    </source>
</evidence>
<dbReference type="InterPro" id="IPR037066">
    <property type="entry name" value="Plug_dom_sf"/>
</dbReference>
<evidence type="ECO:0000256" key="8">
    <source>
        <dbReference type="SAM" id="SignalP"/>
    </source>
</evidence>
<dbReference type="InterPro" id="IPR036942">
    <property type="entry name" value="Beta-barrel_TonB_sf"/>
</dbReference>
<evidence type="ECO:0000256" key="3">
    <source>
        <dbReference type="ARBA" id="ARBA00022452"/>
    </source>
</evidence>
<dbReference type="Gene3D" id="2.170.130.10">
    <property type="entry name" value="TonB-dependent receptor, plug domain"/>
    <property type="match status" value="1"/>
</dbReference>
<dbReference type="RefSeq" id="WP_196935616.1">
    <property type="nucleotide sequence ID" value="NZ_MU158698.1"/>
</dbReference>
<dbReference type="InterPro" id="IPR039426">
    <property type="entry name" value="TonB-dep_rcpt-like"/>
</dbReference>
<evidence type="ECO:0000256" key="2">
    <source>
        <dbReference type="ARBA" id="ARBA00022448"/>
    </source>
</evidence>
<keyword evidence="2 7" id="KW-0813">Transport</keyword>
<keyword evidence="6 7" id="KW-0998">Cell outer membrane</keyword>
<evidence type="ECO:0000256" key="6">
    <source>
        <dbReference type="ARBA" id="ARBA00023237"/>
    </source>
</evidence>
<keyword evidence="8" id="KW-0732">Signal</keyword>
<feature type="domain" description="TonB-dependent receptor plug" evidence="9">
    <location>
        <begin position="118"/>
        <end position="224"/>
    </location>
</feature>
<feature type="chain" id="PRO_5037503496" evidence="8">
    <location>
        <begin position="22"/>
        <end position="1048"/>
    </location>
</feature>
<evidence type="ECO:0000256" key="1">
    <source>
        <dbReference type="ARBA" id="ARBA00004571"/>
    </source>
</evidence>
<name>A0A928YQ14_9SPHI</name>
<comment type="subcellular location">
    <subcellularLocation>
        <location evidence="1 7">Cell outer membrane</location>
        <topology evidence="1 7">Multi-pass membrane protein</topology>
    </subcellularLocation>
</comment>
<evidence type="ECO:0000256" key="7">
    <source>
        <dbReference type="PROSITE-ProRule" id="PRU01360"/>
    </source>
</evidence>
<protein>
    <submittedName>
        <fullName evidence="10">SusC/RagA family TonB-linked outer membrane protein</fullName>
    </submittedName>
</protein>
<feature type="signal peptide" evidence="8">
    <location>
        <begin position="1"/>
        <end position="21"/>
    </location>
</feature>
<evidence type="ECO:0000256" key="5">
    <source>
        <dbReference type="ARBA" id="ARBA00023136"/>
    </source>
</evidence>
<dbReference type="Pfam" id="PF13715">
    <property type="entry name" value="CarbopepD_reg_2"/>
    <property type="match status" value="1"/>
</dbReference>
<dbReference type="SUPFAM" id="SSF56935">
    <property type="entry name" value="Porins"/>
    <property type="match status" value="1"/>
</dbReference>
<dbReference type="EMBL" id="PRDK01000003">
    <property type="protein sequence ID" value="MBE8713127.1"/>
    <property type="molecule type" value="Genomic_DNA"/>
</dbReference>